<dbReference type="RefSeq" id="WP_157892868.1">
    <property type="nucleotide sequence ID" value="NZ_JBHRTS010000012.1"/>
</dbReference>
<name>A0ABV7JFC5_9GAMM</name>
<dbReference type="EMBL" id="JBHRTS010000012">
    <property type="protein sequence ID" value="MFC3195947.1"/>
    <property type="molecule type" value="Genomic_DNA"/>
</dbReference>
<comment type="caution">
    <text evidence="1">The sequence shown here is derived from an EMBL/GenBank/DDBJ whole genome shotgun (WGS) entry which is preliminary data.</text>
</comment>
<sequence length="67" mass="7893">MGLYKWFFKKMTGIALVDPDPNFVPERNDAEEYLDQDPSWPKLVEGKCYLTDSSSDDQHEFYWVIGE</sequence>
<reference evidence="2" key="1">
    <citation type="journal article" date="2019" name="Int. J. Syst. Evol. Microbiol.">
        <title>The Global Catalogue of Microorganisms (GCM) 10K type strain sequencing project: providing services to taxonomists for standard genome sequencing and annotation.</title>
        <authorList>
            <consortium name="The Broad Institute Genomics Platform"/>
            <consortium name="The Broad Institute Genome Sequencing Center for Infectious Disease"/>
            <person name="Wu L."/>
            <person name="Ma J."/>
        </authorList>
    </citation>
    <scope>NUCLEOTIDE SEQUENCE [LARGE SCALE GENOMIC DNA]</scope>
    <source>
        <strain evidence="2">KCTC 42953</strain>
    </source>
</reference>
<dbReference type="Proteomes" id="UP001595533">
    <property type="component" value="Unassembled WGS sequence"/>
</dbReference>
<evidence type="ECO:0000313" key="2">
    <source>
        <dbReference type="Proteomes" id="UP001595533"/>
    </source>
</evidence>
<accession>A0ABV7JFC5</accession>
<protein>
    <submittedName>
        <fullName evidence="1">Uncharacterized protein</fullName>
    </submittedName>
</protein>
<evidence type="ECO:0000313" key="1">
    <source>
        <dbReference type="EMBL" id="MFC3195947.1"/>
    </source>
</evidence>
<proteinExistence type="predicted"/>
<keyword evidence="2" id="KW-1185">Reference proteome</keyword>
<organism evidence="1 2">
    <name type="scientific">Marinicella sediminis</name>
    <dbReference type="NCBI Taxonomy" id="1792834"/>
    <lineage>
        <taxon>Bacteria</taxon>
        <taxon>Pseudomonadati</taxon>
        <taxon>Pseudomonadota</taxon>
        <taxon>Gammaproteobacteria</taxon>
        <taxon>Lysobacterales</taxon>
        <taxon>Marinicellaceae</taxon>
        <taxon>Marinicella</taxon>
    </lineage>
</organism>
<gene>
    <name evidence="1" type="ORF">ACFODZ_16955</name>
</gene>